<evidence type="ECO:0000256" key="3">
    <source>
        <dbReference type="ARBA" id="ARBA00023125"/>
    </source>
</evidence>
<dbReference type="STRING" id="1392250.A0A2I2GAD1"/>
<comment type="caution">
    <text evidence="8">The sequence shown here is derived from an EMBL/GenBank/DDBJ whole genome shotgun (WGS) entry which is preliminary data.</text>
</comment>
<keyword evidence="3" id="KW-0238">DNA-binding</keyword>
<dbReference type="SUPFAM" id="SSF57701">
    <property type="entry name" value="Zn2/Cys6 DNA-binding domain"/>
    <property type="match status" value="1"/>
</dbReference>
<name>A0A2I2GAD1_9EURO</name>
<proteinExistence type="predicted"/>
<dbReference type="GO" id="GO:0000981">
    <property type="term" value="F:DNA-binding transcription factor activity, RNA polymerase II-specific"/>
    <property type="evidence" value="ECO:0007669"/>
    <property type="project" value="InterPro"/>
</dbReference>
<dbReference type="GO" id="GO:0006351">
    <property type="term" value="P:DNA-templated transcription"/>
    <property type="evidence" value="ECO:0007669"/>
    <property type="project" value="InterPro"/>
</dbReference>
<accession>A0A2I2GAD1</accession>
<reference evidence="8 9" key="1">
    <citation type="submission" date="2016-12" db="EMBL/GenBank/DDBJ databases">
        <title>The genomes of Aspergillus section Nigri reveals drivers in fungal speciation.</title>
        <authorList>
            <consortium name="DOE Joint Genome Institute"/>
            <person name="Vesth T.C."/>
            <person name="Nybo J."/>
            <person name="Theobald S."/>
            <person name="Brandl J."/>
            <person name="Frisvad J.C."/>
            <person name="Nielsen K.F."/>
            <person name="Lyhne E.K."/>
            <person name="Kogle M.E."/>
            <person name="Kuo A."/>
            <person name="Riley R."/>
            <person name="Clum A."/>
            <person name="Nolan M."/>
            <person name="Lipzen A."/>
            <person name="Salamov A."/>
            <person name="Henrissat B."/>
            <person name="Wiebenga A."/>
            <person name="De Vries R.P."/>
            <person name="Grigoriev I.V."/>
            <person name="Mortensen U.H."/>
            <person name="Andersen M.R."/>
            <person name="Baker S.E."/>
        </authorList>
    </citation>
    <scope>NUCLEOTIDE SEQUENCE [LARGE SCALE GENOMIC DNA]</scope>
    <source>
        <strain evidence="8 9">IBT 23096</strain>
    </source>
</reference>
<dbReference type="GO" id="GO:0003677">
    <property type="term" value="F:DNA binding"/>
    <property type="evidence" value="ECO:0007669"/>
    <property type="project" value="UniProtKB-KW"/>
</dbReference>
<dbReference type="PANTHER" id="PTHR47256">
    <property type="entry name" value="ZN(II)2CYS6 TRANSCRIPTION FACTOR (EUROFUNG)-RELATED"/>
    <property type="match status" value="1"/>
</dbReference>
<evidence type="ECO:0000256" key="5">
    <source>
        <dbReference type="ARBA" id="ARBA00023242"/>
    </source>
</evidence>
<dbReference type="Pfam" id="PF04082">
    <property type="entry name" value="Fungal_trans"/>
    <property type="match status" value="1"/>
</dbReference>
<keyword evidence="5" id="KW-0539">Nucleus</keyword>
<keyword evidence="2" id="KW-0805">Transcription regulation</keyword>
<keyword evidence="9" id="KW-1185">Reference proteome</keyword>
<dbReference type="OrthoDB" id="2593732at2759"/>
<feature type="compositionally biased region" description="Polar residues" evidence="6">
    <location>
        <begin position="13"/>
        <end position="24"/>
    </location>
</feature>
<dbReference type="Gene3D" id="4.10.240.10">
    <property type="entry name" value="Zn(2)-C6 fungal-type DNA-binding domain"/>
    <property type="match status" value="1"/>
</dbReference>
<protein>
    <recommendedName>
        <fullName evidence="7">Zn(2)-C6 fungal-type domain-containing protein</fullName>
    </recommendedName>
</protein>
<dbReference type="SMART" id="SM00066">
    <property type="entry name" value="GAL4"/>
    <property type="match status" value="1"/>
</dbReference>
<dbReference type="PANTHER" id="PTHR47256:SF1">
    <property type="entry name" value="ZN(II)2CYS6 TRANSCRIPTION FACTOR (EUROFUNG)"/>
    <property type="match status" value="1"/>
</dbReference>
<dbReference type="VEuPathDB" id="FungiDB:P170DRAFT_357436"/>
<dbReference type="GO" id="GO:0008270">
    <property type="term" value="F:zinc ion binding"/>
    <property type="evidence" value="ECO:0007669"/>
    <property type="project" value="InterPro"/>
</dbReference>
<keyword evidence="1" id="KW-0479">Metal-binding</keyword>
<dbReference type="GO" id="GO:0009893">
    <property type="term" value="P:positive regulation of metabolic process"/>
    <property type="evidence" value="ECO:0007669"/>
    <property type="project" value="UniProtKB-ARBA"/>
</dbReference>
<dbReference type="InterPro" id="IPR036864">
    <property type="entry name" value="Zn2-C6_fun-type_DNA-bd_sf"/>
</dbReference>
<dbReference type="GeneID" id="36551918"/>
<keyword evidence="4" id="KW-0804">Transcription</keyword>
<dbReference type="CDD" id="cd12148">
    <property type="entry name" value="fungal_TF_MHR"/>
    <property type="match status" value="1"/>
</dbReference>
<evidence type="ECO:0000313" key="8">
    <source>
        <dbReference type="EMBL" id="PLB49823.1"/>
    </source>
</evidence>
<evidence type="ECO:0000256" key="6">
    <source>
        <dbReference type="SAM" id="MobiDB-lite"/>
    </source>
</evidence>
<feature type="region of interest" description="Disordered" evidence="6">
    <location>
        <begin position="125"/>
        <end position="153"/>
    </location>
</feature>
<evidence type="ECO:0000256" key="1">
    <source>
        <dbReference type="ARBA" id="ARBA00022723"/>
    </source>
</evidence>
<feature type="region of interest" description="Disordered" evidence="6">
    <location>
        <begin position="1"/>
        <end position="24"/>
    </location>
</feature>
<feature type="domain" description="Zn(2)-C6 fungal-type" evidence="7">
    <location>
        <begin position="33"/>
        <end position="62"/>
    </location>
</feature>
<dbReference type="InterPro" id="IPR007219">
    <property type="entry name" value="XnlR_reg_dom"/>
</dbReference>
<dbReference type="Pfam" id="PF00172">
    <property type="entry name" value="Zn_clus"/>
    <property type="match status" value="1"/>
</dbReference>
<dbReference type="CDD" id="cd00067">
    <property type="entry name" value="GAL4"/>
    <property type="match status" value="1"/>
</dbReference>
<gene>
    <name evidence="8" type="ORF">P170DRAFT_357436</name>
</gene>
<dbReference type="EMBL" id="MSFO01000004">
    <property type="protein sequence ID" value="PLB49823.1"/>
    <property type="molecule type" value="Genomic_DNA"/>
</dbReference>
<dbReference type="RefSeq" id="XP_024705125.1">
    <property type="nucleotide sequence ID" value="XM_024844218.1"/>
</dbReference>
<dbReference type="InterPro" id="IPR001138">
    <property type="entry name" value="Zn2Cys6_DnaBD"/>
</dbReference>
<feature type="compositionally biased region" description="Low complexity" evidence="6">
    <location>
        <begin position="125"/>
        <end position="138"/>
    </location>
</feature>
<dbReference type="Proteomes" id="UP000234275">
    <property type="component" value="Unassembled WGS sequence"/>
</dbReference>
<dbReference type="InterPro" id="IPR053187">
    <property type="entry name" value="Notoamide_regulator"/>
</dbReference>
<sequence length="651" mass="74043">MTHPRERPLAPTFQRSTSVSTSQLPKRHNVSRACVRCQQKKTKCFGGIPCQRCLETKSPCVVDETSDERRKIMVKRRIEMLEKDQQLLFQLVDSLRDEDRRQVSDTMNLIRSDASIDEIRSFVISPTQPDSSTESSSPSDKHDADVLPAPLPSPRARRTMLNIQRLTDNPLYRVPAHPWTSVTYDNDFVSHLVSLYFSWEHQALSWIDRDVFLDAMKSGNLESEFCSPFLVNAILAVACWFSDWPEAMATYGDPTSKGLHFYDEARHLLGQQEGKVSLTNAQGLGALYTSSCMMGKDRLGWKYLVEVGDSTRQILARRPHFIAKAEHREESVRVFNTTVLGLFNLISTATMMLQQPAVMDKPQLKPSPGDHSQNAAWVPYPLPGDPPVPEHVRCVMPALVDLQLIISDIATFFYGDHLSPLYRDVEAMVDSFYRNLKQWSLHIPECVSLGNESTPAAMDMHMKYHAAIATIFGFIKPPPDPNEQVVSIDNAQYLRHSAARHIRDLLNSHRFRWTTNWMPMNYAQYATVALFSLLEGLDDDENAEAFIDLCIILCALSRRWLLAKGMLRLIQLTARLKGIVLPSPTRSLFLEFGSRSWKQRDRKRFSSLYPNFAVTVQGEKDLGDAELDNFLAKWDDLDLTSDTEEEADDEA</sequence>
<dbReference type="AlphaFoldDB" id="A0A2I2GAD1"/>
<evidence type="ECO:0000313" key="9">
    <source>
        <dbReference type="Proteomes" id="UP000234275"/>
    </source>
</evidence>
<evidence type="ECO:0000256" key="4">
    <source>
        <dbReference type="ARBA" id="ARBA00023163"/>
    </source>
</evidence>
<organism evidence="8 9">
    <name type="scientific">Aspergillus steynii IBT 23096</name>
    <dbReference type="NCBI Taxonomy" id="1392250"/>
    <lineage>
        <taxon>Eukaryota</taxon>
        <taxon>Fungi</taxon>
        <taxon>Dikarya</taxon>
        <taxon>Ascomycota</taxon>
        <taxon>Pezizomycotina</taxon>
        <taxon>Eurotiomycetes</taxon>
        <taxon>Eurotiomycetidae</taxon>
        <taxon>Eurotiales</taxon>
        <taxon>Aspergillaceae</taxon>
        <taxon>Aspergillus</taxon>
        <taxon>Aspergillus subgen. Circumdati</taxon>
    </lineage>
</organism>
<evidence type="ECO:0000259" key="7">
    <source>
        <dbReference type="PROSITE" id="PS50048"/>
    </source>
</evidence>
<dbReference type="PROSITE" id="PS50048">
    <property type="entry name" value="ZN2_CY6_FUNGAL_2"/>
    <property type="match status" value="1"/>
</dbReference>
<evidence type="ECO:0000256" key="2">
    <source>
        <dbReference type="ARBA" id="ARBA00023015"/>
    </source>
</evidence>